<reference evidence="4" key="1">
    <citation type="journal article" date="2020" name="Nature">
        <title>Giant virus diversity and host interactions through global metagenomics.</title>
        <authorList>
            <person name="Schulz F."/>
            <person name="Roux S."/>
            <person name="Paez-Espino D."/>
            <person name="Jungbluth S."/>
            <person name="Walsh D.A."/>
            <person name="Denef V.J."/>
            <person name="McMahon K.D."/>
            <person name="Konstantinidis K.T."/>
            <person name="Eloe-Fadrosh E.A."/>
            <person name="Kyrpides N.C."/>
            <person name="Woyke T."/>
        </authorList>
    </citation>
    <scope>NUCLEOTIDE SEQUENCE</scope>
    <source>
        <strain evidence="4">GVMAG-S-1041349-163</strain>
    </source>
</reference>
<feature type="domain" description="Ig-like" evidence="3">
    <location>
        <begin position="137"/>
        <end position="223"/>
    </location>
</feature>
<accession>A0A6C0JPS4</accession>
<dbReference type="GO" id="GO:0043025">
    <property type="term" value="C:neuronal cell body"/>
    <property type="evidence" value="ECO:0007669"/>
    <property type="project" value="TreeGrafter"/>
</dbReference>
<dbReference type="PROSITE" id="PS50835">
    <property type="entry name" value="IG_LIKE"/>
    <property type="match status" value="2"/>
</dbReference>
<dbReference type="PANTHER" id="PTHR45080">
    <property type="entry name" value="CONTACTIN 5"/>
    <property type="match status" value="1"/>
</dbReference>
<dbReference type="InterPro" id="IPR007110">
    <property type="entry name" value="Ig-like_dom"/>
</dbReference>
<evidence type="ECO:0000256" key="2">
    <source>
        <dbReference type="ARBA" id="ARBA00023157"/>
    </source>
</evidence>
<dbReference type="SMART" id="SM00408">
    <property type="entry name" value="IGc2"/>
    <property type="match status" value="1"/>
</dbReference>
<evidence type="ECO:0000259" key="3">
    <source>
        <dbReference type="PROSITE" id="PS50835"/>
    </source>
</evidence>
<evidence type="ECO:0000256" key="1">
    <source>
        <dbReference type="ARBA" id="ARBA00022729"/>
    </source>
</evidence>
<dbReference type="GO" id="GO:0007156">
    <property type="term" value="P:homophilic cell adhesion via plasma membrane adhesion molecules"/>
    <property type="evidence" value="ECO:0007669"/>
    <property type="project" value="TreeGrafter"/>
</dbReference>
<dbReference type="GO" id="GO:0008046">
    <property type="term" value="F:axon guidance receptor activity"/>
    <property type="evidence" value="ECO:0007669"/>
    <property type="project" value="TreeGrafter"/>
</dbReference>
<dbReference type="InterPro" id="IPR050958">
    <property type="entry name" value="Cell_Adh-Cytoskel_Orgn"/>
</dbReference>
<sequence length="235" mass="27366">MILSFFIGLFIFVKTSCITFDHTPPSEVYVKDTDLTLSCEAFDDPIPLIKWFYNGKEVVRGSYGGGLSHEKKYKKNHSIKFGAIVSKIRLREIIDPDSVFQQENTLSCVAYTDTKKKVSNTTIIINNRINLFNNNDPMIYMWSSNRIHKEHDDIQLVCRHTCTINECDVEIEWRKNGEPITDEKRFSILKNGDLLIKRLSFDDRGIYYCKVSNEYGSDERDIFVYPTFSDLDQKK</sequence>
<proteinExistence type="predicted"/>
<feature type="domain" description="Ig-like" evidence="3">
    <location>
        <begin position="35"/>
        <end position="119"/>
    </location>
</feature>
<dbReference type="InterPro" id="IPR003598">
    <property type="entry name" value="Ig_sub2"/>
</dbReference>
<keyword evidence="1" id="KW-0732">Signal</keyword>
<dbReference type="InterPro" id="IPR003599">
    <property type="entry name" value="Ig_sub"/>
</dbReference>
<dbReference type="Gene3D" id="2.60.40.10">
    <property type="entry name" value="Immunoglobulins"/>
    <property type="match status" value="2"/>
</dbReference>
<dbReference type="GO" id="GO:0050808">
    <property type="term" value="P:synapse organization"/>
    <property type="evidence" value="ECO:0007669"/>
    <property type="project" value="TreeGrafter"/>
</dbReference>
<dbReference type="PANTHER" id="PTHR45080:SF8">
    <property type="entry name" value="IG-LIKE DOMAIN-CONTAINING PROTEIN"/>
    <property type="match status" value="1"/>
</dbReference>
<keyword evidence="2" id="KW-1015">Disulfide bond</keyword>
<dbReference type="Pfam" id="PF07679">
    <property type="entry name" value="I-set"/>
    <property type="match status" value="1"/>
</dbReference>
<dbReference type="GO" id="GO:0030424">
    <property type="term" value="C:axon"/>
    <property type="evidence" value="ECO:0007669"/>
    <property type="project" value="TreeGrafter"/>
</dbReference>
<evidence type="ECO:0000313" key="4">
    <source>
        <dbReference type="EMBL" id="QHU07742.1"/>
    </source>
</evidence>
<dbReference type="InterPro" id="IPR013098">
    <property type="entry name" value="Ig_I-set"/>
</dbReference>
<dbReference type="AlphaFoldDB" id="A0A6C0JPS4"/>
<dbReference type="GO" id="GO:0005886">
    <property type="term" value="C:plasma membrane"/>
    <property type="evidence" value="ECO:0007669"/>
    <property type="project" value="TreeGrafter"/>
</dbReference>
<dbReference type="SMART" id="SM00409">
    <property type="entry name" value="IG"/>
    <property type="match status" value="2"/>
</dbReference>
<dbReference type="InterPro" id="IPR013783">
    <property type="entry name" value="Ig-like_fold"/>
</dbReference>
<dbReference type="InterPro" id="IPR036179">
    <property type="entry name" value="Ig-like_dom_sf"/>
</dbReference>
<dbReference type="SUPFAM" id="SSF48726">
    <property type="entry name" value="Immunoglobulin"/>
    <property type="match status" value="1"/>
</dbReference>
<name>A0A6C0JPS4_9ZZZZ</name>
<dbReference type="EMBL" id="MN740686">
    <property type="protein sequence ID" value="QHU07742.1"/>
    <property type="molecule type" value="Genomic_DNA"/>
</dbReference>
<organism evidence="4">
    <name type="scientific">viral metagenome</name>
    <dbReference type="NCBI Taxonomy" id="1070528"/>
    <lineage>
        <taxon>unclassified sequences</taxon>
        <taxon>metagenomes</taxon>
        <taxon>organismal metagenomes</taxon>
    </lineage>
</organism>
<protein>
    <recommendedName>
        <fullName evidence="3">Ig-like domain-containing protein</fullName>
    </recommendedName>
</protein>